<dbReference type="GO" id="GO:0005524">
    <property type="term" value="F:ATP binding"/>
    <property type="evidence" value="ECO:0007669"/>
    <property type="project" value="UniProtKB-KW"/>
</dbReference>
<keyword evidence="1" id="KW-0547">Nucleotide-binding</keyword>
<feature type="region of interest" description="Disordered" evidence="3">
    <location>
        <begin position="904"/>
        <end position="927"/>
    </location>
</feature>
<reference evidence="5" key="1">
    <citation type="journal article" date="2020" name="Nat. Ecol. Evol.">
        <title>Deeply conserved synteny resolves early events in vertebrate evolution.</title>
        <authorList>
            <person name="Simakov O."/>
            <person name="Marletaz F."/>
            <person name="Yue J.X."/>
            <person name="O'Connell B."/>
            <person name="Jenkins J."/>
            <person name="Brandt A."/>
            <person name="Calef R."/>
            <person name="Tung C.H."/>
            <person name="Huang T.K."/>
            <person name="Schmutz J."/>
            <person name="Satoh N."/>
            <person name="Yu J.K."/>
            <person name="Putnam N.H."/>
            <person name="Green R.E."/>
            <person name="Rokhsar D.S."/>
        </authorList>
    </citation>
    <scope>NUCLEOTIDE SEQUENCE [LARGE SCALE GENOMIC DNA]</scope>
    <source>
        <strain evidence="5">S238N-H82</strain>
    </source>
</reference>
<dbReference type="Pfam" id="PF05729">
    <property type="entry name" value="NACHT"/>
    <property type="match status" value="1"/>
</dbReference>
<dbReference type="GeneID" id="118422656"/>
<dbReference type="PROSITE" id="PS50837">
    <property type="entry name" value="NACHT"/>
    <property type="match status" value="1"/>
</dbReference>
<evidence type="ECO:0000313" key="5">
    <source>
        <dbReference type="Proteomes" id="UP000001554"/>
    </source>
</evidence>
<dbReference type="Gene3D" id="3.40.50.300">
    <property type="entry name" value="P-loop containing nucleotide triphosphate hydrolases"/>
    <property type="match status" value="1"/>
</dbReference>
<evidence type="ECO:0000313" key="7">
    <source>
        <dbReference type="RefSeq" id="XP_035686221.1"/>
    </source>
</evidence>
<evidence type="ECO:0000313" key="8">
    <source>
        <dbReference type="RefSeq" id="XP_035686222.1"/>
    </source>
</evidence>
<name>A0A9J7N1D0_BRAFL</name>
<dbReference type="OMA" id="ECEMTSE"/>
<accession>A0A9J7N1D0</accession>
<dbReference type="SUPFAM" id="SSF52047">
    <property type="entry name" value="RNI-like"/>
    <property type="match status" value="1"/>
</dbReference>
<evidence type="ECO:0000313" key="6">
    <source>
        <dbReference type="RefSeq" id="XP_035686220.1"/>
    </source>
</evidence>
<sequence>MGQGHSKSQVNERSDKPRKRWSLRHRSRHQRTAGPDCNATLAAQTSEPGAIDGSDVTVDNPELPQDPQDVMALQLRDDEPPDRDDDLDDIIAEVVPDDSAVLPIRQEDTSIMAYRTQQEGSNNRTYNIGPQSTVHIYEGPSSAEERVDMNTSSFPLEECQKALKLHYEKEMGQLHPLAWNQDFMMKTDDIFTDVDLLLQSPKGGTVNRKPLSSVTEALVGRSDCPCPQRVLIEGQPGIGKTTTLFKLVVDWARGENKALSGFDLVFCVALRKVAQSQSLFDCIFDQLLPEDASFDQASLEEYLRTNTNVLIVLDGYDEWEPIESHDISKVLCGKILRDCCVIVSTRPSRTSDLSKMMRPDTRLEINGFHPDNVGTYVRKYFGGNVPKAKRLLEKLESNFLSTGITLTPMFLLLICILWEEKDDLLLSDRLCPLYDQLILYLVTRVCVRENIPFDNKRLPRNINTAVLFVEKIALDGLMQGKLIFDEDEVSLGNKELLETLVKLGLLHKQPSPSKLRPSPQYSFSHKTMQEYFAGRYIASYVTDQDESTGRTLLEESFGTVRKVREMDNVLMFACGKLGRKAAVIFHHLADLHQKDLAPLEGNFYAFYDRGITIKDWRRDRKLDSLASREDYLTFEMAGLFTETPGILFVYQTYLETTLLCYYEWGQMDGFIEHYLRRRVIQFSSPSPRLCSALASLIKCEKLGQVQHDALPCVTNTHDSASKSEGSQQQTGIVLRLVHTRRLCLGPILDTLGACSSIVELSLRQSFLGMNGPAPTRPSLQLSRQLPNLKRLRKLVLSWNDMHSEDARLILPALESLTLLEELYLSGNDISGTSDIFCNILPFLSELKILKVFECGMTSDEIHRIGLALLEHCRKMRRFDFDNNRMDFDERRSVLKMLTQEMTCTTEHRQQEKSSSGDQSAQTSEKGVRRLHPSLLKKLDTVLQINAATVSSQQL</sequence>
<dbReference type="AlphaFoldDB" id="A0A9J7N1D0"/>
<feature type="domain" description="NACHT" evidence="4">
    <location>
        <begin position="228"/>
        <end position="420"/>
    </location>
</feature>
<reference evidence="6 7" key="2">
    <citation type="submission" date="2025-04" db="UniProtKB">
        <authorList>
            <consortium name="RefSeq"/>
        </authorList>
    </citation>
    <scope>IDENTIFICATION</scope>
    <source>
        <strain evidence="6 7">S238N-H82</strain>
        <tissue evidence="6 7">Testes</tissue>
    </source>
</reference>
<feature type="compositionally biased region" description="Polar residues" evidence="3">
    <location>
        <begin position="912"/>
        <end position="924"/>
    </location>
</feature>
<dbReference type="OrthoDB" id="10007456at2759"/>
<evidence type="ECO:0000256" key="3">
    <source>
        <dbReference type="SAM" id="MobiDB-lite"/>
    </source>
</evidence>
<protein>
    <submittedName>
        <fullName evidence="6 7">Uncharacterized protein LOC118422656</fullName>
    </submittedName>
</protein>
<keyword evidence="2" id="KW-0067">ATP-binding</keyword>
<proteinExistence type="predicted"/>
<feature type="compositionally biased region" description="Basic residues" evidence="3">
    <location>
        <begin position="16"/>
        <end position="31"/>
    </location>
</feature>
<evidence type="ECO:0000256" key="1">
    <source>
        <dbReference type="ARBA" id="ARBA00022741"/>
    </source>
</evidence>
<dbReference type="RefSeq" id="XP_035686220.1">
    <property type="nucleotide sequence ID" value="XM_035830327.1"/>
</dbReference>
<evidence type="ECO:0000256" key="2">
    <source>
        <dbReference type="ARBA" id="ARBA00022840"/>
    </source>
</evidence>
<keyword evidence="5" id="KW-1185">Reference proteome</keyword>
<dbReference type="PANTHER" id="PTHR46312:SF2">
    <property type="entry name" value="NUCLEOTIDE-BINDING OLIGOMERIZATION DOMAIN-CONTAINING PROTEIN 2-LIKE"/>
    <property type="match status" value="1"/>
</dbReference>
<dbReference type="KEGG" id="bfo:118422656"/>
<feature type="region of interest" description="Disordered" evidence="3">
    <location>
        <begin position="1"/>
        <end position="66"/>
    </location>
</feature>
<organism evidence="5 7">
    <name type="scientific">Branchiostoma floridae</name>
    <name type="common">Florida lancelet</name>
    <name type="synonym">Amphioxus</name>
    <dbReference type="NCBI Taxonomy" id="7739"/>
    <lineage>
        <taxon>Eukaryota</taxon>
        <taxon>Metazoa</taxon>
        <taxon>Chordata</taxon>
        <taxon>Cephalochordata</taxon>
        <taxon>Leptocardii</taxon>
        <taxon>Amphioxiformes</taxon>
        <taxon>Branchiostomatidae</taxon>
        <taxon>Branchiostoma</taxon>
    </lineage>
</organism>
<dbReference type="PANTHER" id="PTHR46312">
    <property type="entry name" value="NACHT DOMAIN-CONTAINING PROTEIN"/>
    <property type="match status" value="1"/>
</dbReference>
<dbReference type="Proteomes" id="UP000001554">
    <property type="component" value="Chromosome 9"/>
</dbReference>
<dbReference type="SUPFAM" id="SSF52540">
    <property type="entry name" value="P-loop containing nucleoside triphosphate hydrolases"/>
    <property type="match status" value="1"/>
</dbReference>
<dbReference type="InterPro" id="IPR027417">
    <property type="entry name" value="P-loop_NTPase"/>
</dbReference>
<dbReference type="InterPro" id="IPR007111">
    <property type="entry name" value="NACHT_NTPase"/>
</dbReference>
<dbReference type="RefSeq" id="XP_035686222.1">
    <property type="nucleotide sequence ID" value="XM_035830329.1"/>
</dbReference>
<dbReference type="Gene3D" id="3.80.10.10">
    <property type="entry name" value="Ribonuclease Inhibitor"/>
    <property type="match status" value="1"/>
</dbReference>
<gene>
    <name evidence="6 7 8" type="primary">LOC118422656</name>
</gene>
<dbReference type="InterPro" id="IPR032675">
    <property type="entry name" value="LRR_dom_sf"/>
</dbReference>
<evidence type="ECO:0000259" key="4">
    <source>
        <dbReference type="PROSITE" id="PS50837"/>
    </source>
</evidence>
<dbReference type="RefSeq" id="XP_035686221.1">
    <property type="nucleotide sequence ID" value="XM_035830328.1"/>
</dbReference>